<dbReference type="EMBL" id="JAOAMV010000003">
    <property type="protein sequence ID" value="MCT2558979.1"/>
    <property type="molecule type" value="Genomic_DNA"/>
</dbReference>
<evidence type="ECO:0000313" key="3">
    <source>
        <dbReference type="Proteomes" id="UP001142648"/>
    </source>
</evidence>
<comment type="caution">
    <text evidence="2">The sequence shown here is derived from an EMBL/GenBank/DDBJ whole genome shotgun (WGS) entry which is preliminary data.</text>
</comment>
<dbReference type="RefSeq" id="WP_259961840.1">
    <property type="nucleotide sequence ID" value="NZ_JAOAMV010000003.1"/>
</dbReference>
<organism evidence="2 3">
    <name type="scientific">Tsuneonella litorea</name>
    <dbReference type="NCBI Taxonomy" id="2976475"/>
    <lineage>
        <taxon>Bacteria</taxon>
        <taxon>Pseudomonadati</taxon>
        <taxon>Pseudomonadota</taxon>
        <taxon>Alphaproteobacteria</taxon>
        <taxon>Sphingomonadales</taxon>
        <taxon>Erythrobacteraceae</taxon>
        <taxon>Tsuneonella</taxon>
    </lineage>
</organism>
<dbReference type="InterPro" id="IPR000792">
    <property type="entry name" value="Tscrpt_reg_LuxR_C"/>
</dbReference>
<evidence type="ECO:0000313" key="2">
    <source>
        <dbReference type="EMBL" id="MCT2558979.1"/>
    </source>
</evidence>
<dbReference type="InterPro" id="IPR036388">
    <property type="entry name" value="WH-like_DNA-bd_sf"/>
</dbReference>
<dbReference type="GO" id="GO:0003677">
    <property type="term" value="F:DNA binding"/>
    <property type="evidence" value="ECO:0007669"/>
    <property type="project" value="InterPro"/>
</dbReference>
<feature type="domain" description="HTH luxR-type" evidence="1">
    <location>
        <begin position="302"/>
        <end position="359"/>
    </location>
</feature>
<sequence>MGVIWARMRVPNLGETDLLVPLHDGLFEQPMWQTFLSRLRRVSGTDYAALIIGASPDGDPTRLTLSNGVLPEDVTSVLAHWPGGEGRLFAAMREGRVHSLEELVQGRPELAAMRGSRASGFAAMRLVDPGGIEAVLLLAGAARIGPDVANLLVALSPHLRVAQRTFAAIERERARSEVNAEAISRMNFGWIALDARCRIVDCDAQAERFLQRSGVLRRAHYDRLTPTAAEVDRLLTAHVRECAANPRIGPRAVNLSRDPWTDILVAPLRIDSLAGRTNAVAAVYLRGDRSSRADRQDQLVGLFGLTPSEARLAWALSQGMSIAEGAATCGLTVETARNYSKKIYAKTGARGQVDLVRHILTGVLALA</sequence>
<evidence type="ECO:0000259" key="1">
    <source>
        <dbReference type="SMART" id="SM00421"/>
    </source>
</evidence>
<dbReference type="AlphaFoldDB" id="A0A9X3AKY8"/>
<keyword evidence="3" id="KW-1185">Reference proteome</keyword>
<dbReference type="InterPro" id="IPR016032">
    <property type="entry name" value="Sig_transdc_resp-reg_C-effctor"/>
</dbReference>
<gene>
    <name evidence="2" type="ORF">N0B51_08300</name>
</gene>
<dbReference type="SMART" id="SM00421">
    <property type="entry name" value="HTH_LUXR"/>
    <property type="match status" value="1"/>
</dbReference>
<dbReference type="SUPFAM" id="SSF46894">
    <property type="entry name" value="C-terminal effector domain of the bipartite response regulators"/>
    <property type="match status" value="1"/>
</dbReference>
<reference evidence="2" key="1">
    <citation type="submission" date="2022-09" db="EMBL/GenBank/DDBJ databases">
        <title>The genome sequence of Tsuneonella sp. YG55.</title>
        <authorList>
            <person name="Liu Y."/>
        </authorList>
    </citation>
    <scope>NUCLEOTIDE SEQUENCE</scope>
    <source>
        <strain evidence="2">YG55</strain>
    </source>
</reference>
<dbReference type="Proteomes" id="UP001142648">
    <property type="component" value="Unassembled WGS sequence"/>
</dbReference>
<dbReference type="Gene3D" id="1.10.10.10">
    <property type="entry name" value="Winged helix-like DNA-binding domain superfamily/Winged helix DNA-binding domain"/>
    <property type="match status" value="1"/>
</dbReference>
<protein>
    <submittedName>
        <fullName evidence="2">Helix-turn-helix transcriptional regulator</fullName>
    </submittedName>
</protein>
<proteinExistence type="predicted"/>
<name>A0A9X3AKY8_9SPHN</name>
<accession>A0A9X3AKY8</accession>
<dbReference type="GO" id="GO:0006355">
    <property type="term" value="P:regulation of DNA-templated transcription"/>
    <property type="evidence" value="ECO:0007669"/>
    <property type="project" value="InterPro"/>
</dbReference>